<dbReference type="InterPro" id="IPR012844">
    <property type="entry name" value="DhaM_N"/>
</dbReference>
<dbReference type="PROSITE" id="PS51096">
    <property type="entry name" value="PTS_EIIA_TYPE_4"/>
    <property type="match status" value="1"/>
</dbReference>
<dbReference type="SUPFAM" id="SSF53062">
    <property type="entry name" value="PTS system fructose IIA component-like"/>
    <property type="match status" value="1"/>
</dbReference>
<dbReference type="GO" id="GO:0009401">
    <property type="term" value="P:phosphoenolpyruvate-dependent sugar phosphotransferase system"/>
    <property type="evidence" value="ECO:0007669"/>
    <property type="project" value="InterPro"/>
</dbReference>
<evidence type="ECO:0000256" key="2">
    <source>
        <dbReference type="ARBA" id="ARBA00002788"/>
    </source>
</evidence>
<dbReference type="GO" id="GO:0047324">
    <property type="term" value="F:phosphoenolpyruvate-glycerone phosphotransferase activity"/>
    <property type="evidence" value="ECO:0007669"/>
    <property type="project" value="UniProtKB-EC"/>
</dbReference>
<comment type="catalytic activity">
    <reaction evidence="1">
        <text>dihydroxyacetone + phosphoenolpyruvate = dihydroxyacetone phosphate + pyruvate</text>
        <dbReference type="Rhea" id="RHEA:18381"/>
        <dbReference type="ChEBI" id="CHEBI:15361"/>
        <dbReference type="ChEBI" id="CHEBI:16016"/>
        <dbReference type="ChEBI" id="CHEBI:57642"/>
        <dbReference type="ChEBI" id="CHEBI:58702"/>
        <dbReference type="EC" id="2.7.1.121"/>
    </reaction>
</comment>
<dbReference type="EMBL" id="CP016786">
    <property type="protein sequence ID" value="ASW43969.1"/>
    <property type="molecule type" value="Genomic_DNA"/>
</dbReference>
<name>A0A343JEL1_9CLOT</name>
<evidence type="ECO:0000256" key="3">
    <source>
        <dbReference type="ARBA" id="ARBA00012095"/>
    </source>
</evidence>
<proteinExistence type="predicted"/>
<gene>
    <name evidence="7" type="ORF">BEN51_10880</name>
</gene>
<dbReference type="GO" id="GO:0019563">
    <property type="term" value="P:glycerol catabolic process"/>
    <property type="evidence" value="ECO:0007669"/>
    <property type="project" value="InterPro"/>
</dbReference>
<comment type="function">
    <text evidence="2">Component of the dihydroxyacetone kinase complex, which is responsible for the phosphoenolpyruvate (PEP)-dependent phosphorylation of dihydroxyacetone. DhaM serves as the phosphoryl donor. Is phosphorylated by phosphoenolpyruvate in an EI- and HPr-dependent reaction, and a phosphorelay system on histidine residues finally leads to phosphoryl transfer to DhaL and dihydroxyacetone.</text>
</comment>
<keyword evidence="7" id="KW-0418">Kinase</keyword>
<dbReference type="InterPro" id="IPR004701">
    <property type="entry name" value="PTS_EIIA_man-typ"/>
</dbReference>
<keyword evidence="4 7" id="KW-0808">Transferase</keyword>
<evidence type="ECO:0000313" key="7">
    <source>
        <dbReference type="EMBL" id="ASW43969.1"/>
    </source>
</evidence>
<organism evidence="7 8">
    <name type="scientific">Clostridium isatidis</name>
    <dbReference type="NCBI Taxonomy" id="182773"/>
    <lineage>
        <taxon>Bacteria</taxon>
        <taxon>Bacillati</taxon>
        <taxon>Bacillota</taxon>
        <taxon>Clostridia</taxon>
        <taxon>Eubacteriales</taxon>
        <taxon>Clostridiaceae</taxon>
        <taxon>Clostridium</taxon>
    </lineage>
</organism>
<dbReference type="GO" id="GO:0016020">
    <property type="term" value="C:membrane"/>
    <property type="evidence" value="ECO:0007669"/>
    <property type="project" value="InterPro"/>
</dbReference>
<dbReference type="PANTHER" id="PTHR38594">
    <property type="entry name" value="PEP-DEPENDENT DIHYDROXYACETONE KINASE, PHOSPHORYL DONOR SUBUNIT DHAM"/>
    <property type="match status" value="1"/>
</dbReference>
<protein>
    <recommendedName>
        <fullName evidence="3">phosphoenolpyruvate--glycerone phosphotransferase</fullName>
        <ecNumber evidence="3">2.7.1.121</ecNumber>
    </recommendedName>
</protein>
<dbReference type="Pfam" id="PF03610">
    <property type="entry name" value="EIIA-man"/>
    <property type="match status" value="1"/>
</dbReference>
<accession>A0A343JEL1</accession>
<dbReference type="Proteomes" id="UP000264883">
    <property type="component" value="Chromosome"/>
</dbReference>
<dbReference type="AlphaFoldDB" id="A0A343JEL1"/>
<evidence type="ECO:0000313" key="8">
    <source>
        <dbReference type="Proteomes" id="UP000264883"/>
    </source>
</evidence>
<reference evidence="7 8" key="1">
    <citation type="submission" date="2016-08" db="EMBL/GenBank/DDBJ databases">
        <title>Complete Genome Sequence Of The Indigo Reducing Clostridium isatidis DSM15098.</title>
        <authorList>
            <person name="Little G.T."/>
            <person name="Minton N.P."/>
        </authorList>
    </citation>
    <scope>NUCLEOTIDE SEQUENCE [LARGE SCALE GENOMIC DNA]</scope>
    <source>
        <strain evidence="7 8">DSM 15098</strain>
    </source>
</reference>
<evidence type="ECO:0000256" key="4">
    <source>
        <dbReference type="ARBA" id="ARBA00022679"/>
    </source>
</evidence>
<feature type="domain" description="PTS EIIA type-4" evidence="6">
    <location>
        <begin position="1"/>
        <end position="129"/>
    </location>
</feature>
<evidence type="ECO:0000256" key="1">
    <source>
        <dbReference type="ARBA" id="ARBA00001113"/>
    </source>
</evidence>
<dbReference type="Gene3D" id="3.40.50.510">
    <property type="entry name" value="Phosphotransferase system, mannose-type IIA component"/>
    <property type="match status" value="1"/>
</dbReference>
<dbReference type="InterPro" id="IPR039643">
    <property type="entry name" value="DhaM"/>
</dbReference>
<keyword evidence="8" id="KW-1185">Reference proteome</keyword>
<evidence type="ECO:0000256" key="5">
    <source>
        <dbReference type="ARBA" id="ARBA00046577"/>
    </source>
</evidence>
<dbReference type="KEGG" id="cia:BEN51_10880"/>
<dbReference type="PANTHER" id="PTHR38594:SF1">
    <property type="entry name" value="PEP-DEPENDENT DIHYDROXYACETONE KINASE, PHOSPHORYL DONOR SUBUNIT DHAM"/>
    <property type="match status" value="1"/>
</dbReference>
<evidence type="ECO:0000259" key="6">
    <source>
        <dbReference type="PROSITE" id="PS51096"/>
    </source>
</evidence>
<dbReference type="RefSeq" id="WP_119866096.1">
    <property type="nucleotide sequence ID" value="NZ_CP016786.1"/>
</dbReference>
<dbReference type="NCBIfam" id="TIGR02364">
    <property type="entry name" value="dha_pts"/>
    <property type="match status" value="1"/>
</dbReference>
<dbReference type="InterPro" id="IPR036662">
    <property type="entry name" value="PTS_EIIA_man-typ_sf"/>
</dbReference>
<dbReference type="EC" id="2.7.1.121" evidence="3"/>
<sequence>MVSMVIVSHSQKIAEGVKELAKQMAPEVSIEAAGGTCDGRLGTDIEKIISAIEKVYSDDGVLILFDLGSAFMNTEIALEMLPEEMRAKVEIIDLPLVEGAISASVECTVGRNLKEIKDNLKNMAMGKIM</sequence>
<comment type="subunit">
    <text evidence="5">Homodimer. The dihydroxyacetone kinase complex is composed of a homodimer of DhaM, a homodimer of DhaK and the subunit DhaL.</text>
</comment>
<dbReference type="OrthoDB" id="7065393at2"/>